<reference evidence="2 3" key="1">
    <citation type="journal article" date="2021" name="Hortic Res">
        <title>The domestication of Cucurbita argyrosperma as revealed by the genome of its wild relative.</title>
        <authorList>
            <person name="Barrera-Redondo J."/>
            <person name="Sanchez-de la Vega G."/>
            <person name="Aguirre-Liguori J.A."/>
            <person name="Castellanos-Morales G."/>
            <person name="Gutierrez-Guerrero Y.T."/>
            <person name="Aguirre-Dugua X."/>
            <person name="Aguirre-Planter E."/>
            <person name="Tenaillon M.I."/>
            <person name="Lira-Saade R."/>
            <person name="Eguiarte L.E."/>
        </authorList>
    </citation>
    <scope>NUCLEOTIDE SEQUENCE [LARGE SCALE GENOMIC DNA]</scope>
    <source>
        <strain evidence="2">JBR-2021</strain>
    </source>
</reference>
<accession>A0AAV6NQQ3</accession>
<evidence type="ECO:0000256" key="1">
    <source>
        <dbReference type="SAM" id="MobiDB-lite"/>
    </source>
</evidence>
<comment type="caution">
    <text evidence="2">The sequence shown here is derived from an EMBL/GenBank/DDBJ whole genome shotgun (WGS) entry which is preliminary data.</text>
</comment>
<evidence type="ECO:0000313" key="2">
    <source>
        <dbReference type="EMBL" id="KAG6601588.1"/>
    </source>
</evidence>
<dbReference type="AlphaFoldDB" id="A0AAV6NQQ3"/>
<organism evidence="2 3">
    <name type="scientific">Cucurbita argyrosperma subsp. sororia</name>
    <dbReference type="NCBI Taxonomy" id="37648"/>
    <lineage>
        <taxon>Eukaryota</taxon>
        <taxon>Viridiplantae</taxon>
        <taxon>Streptophyta</taxon>
        <taxon>Embryophyta</taxon>
        <taxon>Tracheophyta</taxon>
        <taxon>Spermatophyta</taxon>
        <taxon>Magnoliopsida</taxon>
        <taxon>eudicotyledons</taxon>
        <taxon>Gunneridae</taxon>
        <taxon>Pentapetalae</taxon>
        <taxon>rosids</taxon>
        <taxon>fabids</taxon>
        <taxon>Cucurbitales</taxon>
        <taxon>Cucurbitaceae</taxon>
        <taxon>Cucurbiteae</taxon>
        <taxon>Cucurbita</taxon>
    </lineage>
</organism>
<name>A0AAV6NQQ3_9ROSI</name>
<dbReference type="Proteomes" id="UP000685013">
    <property type="component" value="Chromosome 4"/>
</dbReference>
<feature type="region of interest" description="Disordered" evidence="1">
    <location>
        <begin position="108"/>
        <end position="134"/>
    </location>
</feature>
<sequence length="134" mass="14946">MDAYLPYIIIMERAKAIEEENRVVKAWKRGYLLYGPPGTGEIELGGGHGGILIAALSFRIGKMVDLTAVIAEQLMTSDDADVALESVLEFVNVKKRKKMGKECGSEVIEKTGQIPQQEPSGKQRCKRRRKRQGR</sequence>
<feature type="non-terminal residue" evidence="2">
    <location>
        <position position="1"/>
    </location>
</feature>
<dbReference type="EMBL" id="JAGKQH010000004">
    <property type="protein sequence ID" value="KAG6601588.1"/>
    <property type="molecule type" value="Genomic_DNA"/>
</dbReference>
<feature type="compositionally biased region" description="Basic residues" evidence="1">
    <location>
        <begin position="123"/>
        <end position="134"/>
    </location>
</feature>
<proteinExistence type="predicted"/>
<protein>
    <submittedName>
        <fullName evidence="2">Uncharacterized protein</fullName>
    </submittedName>
</protein>
<keyword evidence="3" id="KW-1185">Reference proteome</keyword>
<evidence type="ECO:0000313" key="3">
    <source>
        <dbReference type="Proteomes" id="UP000685013"/>
    </source>
</evidence>
<gene>
    <name evidence="2" type="ORF">SDJN03_06821</name>
</gene>